<name>A0A430FSM3_9BIFI</name>
<gene>
    <name evidence="2" type="ORF">D2E26_0413</name>
</gene>
<evidence type="ECO:0000256" key="1">
    <source>
        <dbReference type="SAM" id="SignalP"/>
    </source>
</evidence>
<dbReference type="AlphaFoldDB" id="A0A430FSM3"/>
<keyword evidence="3" id="KW-1185">Reference proteome</keyword>
<dbReference type="Proteomes" id="UP000287609">
    <property type="component" value="Unassembled WGS sequence"/>
</dbReference>
<keyword evidence="1" id="KW-0732">Signal</keyword>
<dbReference type="RefSeq" id="WP_125963032.1">
    <property type="nucleotide sequence ID" value="NZ_QXGM01000001.1"/>
</dbReference>
<evidence type="ECO:0000313" key="3">
    <source>
        <dbReference type="Proteomes" id="UP000287609"/>
    </source>
</evidence>
<sequence>MKWSISKMVCAASLVPAMLMSMAVGSASANVENNLNDEAQLEVTNPVDVDAQASVSNGSTVEIKPQRITWSNTADGTAYGEATEEFLWQPDVGGVYKIAMTTGPEVYYRRIIRTGPSYHKVSVNVVYIGAMQPKRVTVRPWFSREYKNGSWFPVFLRKGYTPKDFGKDIVVQDLYGYKFYDNLGSSYKEISSAEVSFTPENSRHFSLPPEYAYTVDFSNFGWYYGQNPRNNIAIDVITARGEKVTGKFSIQLP</sequence>
<accession>A0A430FSM3</accession>
<protein>
    <submittedName>
        <fullName evidence="2">Uncharacterized protein</fullName>
    </submittedName>
</protein>
<evidence type="ECO:0000313" key="2">
    <source>
        <dbReference type="EMBL" id="RSX55850.1"/>
    </source>
</evidence>
<feature type="chain" id="PRO_5019435418" evidence="1">
    <location>
        <begin position="30"/>
        <end position="253"/>
    </location>
</feature>
<dbReference type="EMBL" id="QXGM01000001">
    <property type="protein sequence ID" value="RSX55850.1"/>
    <property type="molecule type" value="Genomic_DNA"/>
</dbReference>
<organism evidence="2 3">
    <name type="scientific">Bifidobacterium dolichotidis</name>
    <dbReference type="NCBI Taxonomy" id="2306976"/>
    <lineage>
        <taxon>Bacteria</taxon>
        <taxon>Bacillati</taxon>
        <taxon>Actinomycetota</taxon>
        <taxon>Actinomycetes</taxon>
        <taxon>Bifidobacteriales</taxon>
        <taxon>Bifidobacteriaceae</taxon>
        <taxon>Bifidobacterium</taxon>
    </lineage>
</organism>
<comment type="caution">
    <text evidence="2">The sequence shown here is derived from an EMBL/GenBank/DDBJ whole genome shotgun (WGS) entry which is preliminary data.</text>
</comment>
<dbReference type="OrthoDB" id="9763983at2"/>
<feature type="signal peptide" evidence="1">
    <location>
        <begin position="1"/>
        <end position="29"/>
    </location>
</feature>
<reference evidence="2 3" key="1">
    <citation type="submission" date="2018-09" db="EMBL/GenBank/DDBJ databases">
        <title>Characterization of the phylogenetic diversity of five novel species belonging to the genus Bifidobacterium.</title>
        <authorList>
            <person name="Lugli G.A."/>
            <person name="Duranti S."/>
            <person name="Milani C."/>
        </authorList>
    </citation>
    <scope>NUCLEOTIDE SEQUENCE [LARGE SCALE GENOMIC DNA]</scope>
    <source>
        <strain evidence="2 3">2036B</strain>
    </source>
</reference>
<proteinExistence type="predicted"/>